<keyword evidence="3" id="KW-0677">Repeat</keyword>
<keyword evidence="12" id="KW-1185">Reference proteome</keyword>
<protein>
    <submittedName>
        <fullName evidence="11">Uncharacterized protein</fullName>
    </submittedName>
</protein>
<dbReference type="InterPro" id="IPR041118">
    <property type="entry name" value="Rx_N"/>
</dbReference>
<dbReference type="InterPro" id="IPR058922">
    <property type="entry name" value="WHD_DRP"/>
</dbReference>
<dbReference type="Gene3D" id="1.10.8.430">
    <property type="entry name" value="Helical domain of apoptotic protease-activating factors"/>
    <property type="match status" value="1"/>
</dbReference>
<evidence type="ECO:0000259" key="10">
    <source>
        <dbReference type="Pfam" id="PF23598"/>
    </source>
</evidence>
<dbReference type="InterPro" id="IPR032675">
    <property type="entry name" value="LRR_dom_sf"/>
</dbReference>
<evidence type="ECO:0000256" key="2">
    <source>
        <dbReference type="ARBA" id="ARBA00022614"/>
    </source>
</evidence>
<organism evidence="11 12">
    <name type="scientific">Buddleja alternifolia</name>
    <dbReference type="NCBI Taxonomy" id="168488"/>
    <lineage>
        <taxon>Eukaryota</taxon>
        <taxon>Viridiplantae</taxon>
        <taxon>Streptophyta</taxon>
        <taxon>Embryophyta</taxon>
        <taxon>Tracheophyta</taxon>
        <taxon>Spermatophyta</taxon>
        <taxon>Magnoliopsida</taxon>
        <taxon>eudicotyledons</taxon>
        <taxon>Gunneridae</taxon>
        <taxon>Pentapetalae</taxon>
        <taxon>asterids</taxon>
        <taxon>lamiids</taxon>
        <taxon>Lamiales</taxon>
        <taxon>Scrophulariaceae</taxon>
        <taxon>Buddlejeae</taxon>
        <taxon>Buddleja</taxon>
    </lineage>
</organism>
<accession>A0AAV6XWT5</accession>
<evidence type="ECO:0000259" key="9">
    <source>
        <dbReference type="Pfam" id="PF23559"/>
    </source>
</evidence>
<name>A0AAV6XWT5_9LAMI</name>
<dbReference type="PANTHER" id="PTHR23155">
    <property type="entry name" value="DISEASE RESISTANCE PROTEIN RP"/>
    <property type="match status" value="1"/>
</dbReference>
<evidence type="ECO:0000259" key="7">
    <source>
        <dbReference type="Pfam" id="PF00931"/>
    </source>
</evidence>
<dbReference type="Gene3D" id="3.40.50.300">
    <property type="entry name" value="P-loop containing nucleotide triphosphate hydrolases"/>
    <property type="match status" value="1"/>
</dbReference>
<evidence type="ECO:0000256" key="5">
    <source>
        <dbReference type="ARBA" id="ARBA00022821"/>
    </source>
</evidence>
<evidence type="ECO:0000313" key="11">
    <source>
        <dbReference type="EMBL" id="KAG8385970.1"/>
    </source>
</evidence>
<feature type="domain" description="Disease resistance N-terminal" evidence="8">
    <location>
        <begin position="19"/>
        <end position="84"/>
    </location>
</feature>
<dbReference type="PRINTS" id="PR00364">
    <property type="entry name" value="DISEASERSIST"/>
</dbReference>
<dbReference type="CDD" id="cd14798">
    <property type="entry name" value="RX-CC_like"/>
    <property type="match status" value="1"/>
</dbReference>
<dbReference type="AlphaFoldDB" id="A0AAV6XWT5"/>
<proteinExistence type="inferred from homology"/>
<dbReference type="InterPro" id="IPR055414">
    <property type="entry name" value="LRR_R13L4/SHOC2-like"/>
</dbReference>
<sequence>MVELAVGATLSLFEIVFRLGDRLNSRKHVLTEIESMRSWLKSIKAFIEQSDGRDGSSKWLEDKVEQVRDIAYDIEDVLDEILFHTPLYVFHDYKISRKVRNMGHNIKHVFPFRKIIDKIENIKRRIDVIRSQNETFSESCSVNPGPSSSSSRTRVASPLLLDDEMVGYEEPKKVFISKLMDAEPNLVRVAVEGPRGSGKTTIVKNVYLKGGIWGQFDCHAWVDVSRDFDVEELCKNTLKQLRESRKEPYPSDDGSEAALVKLKNYLTGKRYVVVLDDIWRKDQWDKIKVAFPNSFCGSRIILTTSFSDVADICASSPDHICSLKNGLESLPVWILFCRKAFPDSNGECPSELKDISLKIVKRCEGLPLAIVAVGVALAQRRRLPNEWEKFHDSLGSQLGSNSNLAVIGKALLSAYTDLYTDLKSCFLYFSIFPEDYSVERGRLIRLWVSEGFVKERGCMTAEEVAEEYLNELIHRNLVHVSNWDFDERPRNCRVVNLVLQFIIEKCRDENFASIFPTENTSQRQRIRRLSHTHLPQNKDFCGVRSMFLLRSPIISSSDLKKNLRDFKLLKVLDLQDARIKEFSKAITLLVLLRYLSLRATNINMIPSSIKKLSYLETLDLKQTDVIELPTEISHLHNLRHLFAYKYNEKNFVVFDSVQGVNISEGGITNLTNLQDLTLVKVDKKGQILKELQKLSQLRKLGLMRIKGEHGKDLCESIQKMQKLTTLDLSSITKEEYLEVGEMEDPPRTLERLYLKGHLKKFPRWISKLNNLLRIRLIWSKMEQSPLKALKCLPNLMELQLVDSYIGEELKFEASGFKKLKILLIEELSELNMVVIEDGAIPKLEKISLRRCPKLGLLPLGIENLAKVGEMILHDMSEEFIARLRKNGEDHALVEHIRVVHSFVLNNQAWSFENLSDRFSS</sequence>
<dbReference type="Pfam" id="PF18052">
    <property type="entry name" value="Rx_N"/>
    <property type="match status" value="1"/>
</dbReference>
<feature type="domain" description="NB-ARC" evidence="7">
    <location>
        <begin position="173"/>
        <end position="344"/>
    </location>
</feature>
<keyword evidence="2" id="KW-0433">Leucine-rich repeat</keyword>
<evidence type="ECO:0000256" key="1">
    <source>
        <dbReference type="ARBA" id="ARBA00008894"/>
    </source>
</evidence>
<evidence type="ECO:0000256" key="3">
    <source>
        <dbReference type="ARBA" id="ARBA00022737"/>
    </source>
</evidence>
<dbReference type="SUPFAM" id="SSF52058">
    <property type="entry name" value="L domain-like"/>
    <property type="match status" value="1"/>
</dbReference>
<dbReference type="FunFam" id="3.40.50.300:FF:001091">
    <property type="entry name" value="Probable disease resistance protein At1g61300"/>
    <property type="match status" value="1"/>
</dbReference>
<keyword evidence="5" id="KW-0611">Plant defense</keyword>
<dbReference type="GO" id="GO:0098542">
    <property type="term" value="P:defense response to other organism"/>
    <property type="evidence" value="ECO:0007669"/>
    <property type="project" value="TreeGrafter"/>
</dbReference>
<keyword evidence="6" id="KW-0067">ATP-binding</keyword>
<feature type="domain" description="Disease resistance protein winged helix" evidence="9">
    <location>
        <begin position="431"/>
        <end position="501"/>
    </location>
</feature>
<dbReference type="PANTHER" id="PTHR23155:SF1205">
    <property type="entry name" value="DISEASE RESISTANCE PROTEIN RPM1"/>
    <property type="match status" value="1"/>
</dbReference>
<dbReference type="Gene3D" id="3.80.10.10">
    <property type="entry name" value="Ribonuclease Inhibitor"/>
    <property type="match status" value="1"/>
</dbReference>
<feature type="domain" description="Disease resistance R13L4/SHOC-2-like LRR" evidence="10">
    <location>
        <begin position="549"/>
        <end position="866"/>
    </location>
</feature>
<dbReference type="SUPFAM" id="SSF52540">
    <property type="entry name" value="P-loop containing nucleoside triphosphate hydrolases"/>
    <property type="match status" value="1"/>
</dbReference>
<dbReference type="Proteomes" id="UP000826271">
    <property type="component" value="Unassembled WGS sequence"/>
</dbReference>
<dbReference type="FunFam" id="1.10.10.10:FF:000322">
    <property type="entry name" value="Probable disease resistance protein At1g63360"/>
    <property type="match status" value="1"/>
</dbReference>
<dbReference type="InterPro" id="IPR038005">
    <property type="entry name" value="RX-like_CC"/>
</dbReference>
<dbReference type="GO" id="GO:0043531">
    <property type="term" value="F:ADP binding"/>
    <property type="evidence" value="ECO:0007669"/>
    <property type="project" value="InterPro"/>
</dbReference>
<reference evidence="11" key="1">
    <citation type="submission" date="2019-10" db="EMBL/GenBank/DDBJ databases">
        <authorList>
            <person name="Zhang R."/>
            <person name="Pan Y."/>
            <person name="Wang J."/>
            <person name="Ma R."/>
            <person name="Yu S."/>
        </authorList>
    </citation>
    <scope>NUCLEOTIDE SEQUENCE</scope>
    <source>
        <strain evidence="11">LA-IB0</strain>
        <tissue evidence="11">Leaf</tissue>
    </source>
</reference>
<comment type="similarity">
    <text evidence="1">Belongs to the disease resistance NB-LRR family.</text>
</comment>
<dbReference type="GO" id="GO:0005524">
    <property type="term" value="F:ATP binding"/>
    <property type="evidence" value="ECO:0007669"/>
    <property type="project" value="UniProtKB-KW"/>
</dbReference>
<dbReference type="Pfam" id="PF23598">
    <property type="entry name" value="LRR_14"/>
    <property type="match status" value="1"/>
</dbReference>
<dbReference type="Gene3D" id="1.20.5.4130">
    <property type="match status" value="1"/>
</dbReference>
<dbReference type="InterPro" id="IPR044974">
    <property type="entry name" value="Disease_R_plants"/>
</dbReference>
<dbReference type="Pfam" id="PF00931">
    <property type="entry name" value="NB-ARC"/>
    <property type="match status" value="1"/>
</dbReference>
<dbReference type="Pfam" id="PF23559">
    <property type="entry name" value="WHD_DRP"/>
    <property type="match status" value="1"/>
</dbReference>
<dbReference type="EMBL" id="WHWC01000003">
    <property type="protein sequence ID" value="KAG8385970.1"/>
    <property type="molecule type" value="Genomic_DNA"/>
</dbReference>
<gene>
    <name evidence="11" type="ORF">BUALT_Bualt03G0100500</name>
</gene>
<dbReference type="InterPro" id="IPR027417">
    <property type="entry name" value="P-loop_NTPase"/>
</dbReference>
<keyword evidence="4" id="KW-0547">Nucleotide-binding</keyword>
<evidence type="ECO:0000256" key="6">
    <source>
        <dbReference type="ARBA" id="ARBA00022840"/>
    </source>
</evidence>
<evidence type="ECO:0000313" key="12">
    <source>
        <dbReference type="Proteomes" id="UP000826271"/>
    </source>
</evidence>
<dbReference type="GO" id="GO:0051607">
    <property type="term" value="P:defense response to virus"/>
    <property type="evidence" value="ECO:0007669"/>
    <property type="project" value="UniProtKB-ARBA"/>
</dbReference>
<comment type="caution">
    <text evidence="11">The sequence shown here is derived from an EMBL/GenBank/DDBJ whole genome shotgun (WGS) entry which is preliminary data.</text>
</comment>
<dbReference type="Gene3D" id="1.10.10.10">
    <property type="entry name" value="Winged helix-like DNA-binding domain superfamily/Winged helix DNA-binding domain"/>
    <property type="match status" value="1"/>
</dbReference>
<evidence type="ECO:0000256" key="4">
    <source>
        <dbReference type="ARBA" id="ARBA00022741"/>
    </source>
</evidence>
<dbReference type="InterPro" id="IPR036388">
    <property type="entry name" value="WH-like_DNA-bd_sf"/>
</dbReference>
<evidence type="ECO:0000259" key="8">
    <source>
        <dbReference type="Pfam" id="PF18052"/>
    </source>
</evidence>
<dbReference type="InterPro" id="IPR002182">
    <property type="entry name" value="NB-ARC"/>
</dbReference>
<dbReference type="InterPro" id="IPR042197">
    <property type="entry name" value="Apaf_helical"/>
</dbReference>